<feature type="chain" id="PRO_5030651789" description="Deacetylase PdaC domain-containing protein" evidence="2">
    <location>
        <begin position="24"/>
        <end position="284"/>
    </location>
</feature>
<evidence type="ECO:0000256" key="1">
    <source>
        <dbReference type="SAM" id="MobiDB-lite"/>
    </source>
</evidence>
<protein>
    <recommendedName>
        <fullName evidence="3">Deacetylase PdaC domain-containing protein</fullName>
    </recommendedName>
</protein>
<accession>A0A7W9A3K1</accession>
<evidence type="ECO:0000313" key="4">
    <source>
        <dbReference type="EMBL" id="MBB5660557.1"/>
    </source>
</evidence>
<name>A0A7W9A3K1_9CAUL</name>
<dbReference type="InterPro" id="IPR025303">
    <property type="entry name" value="PdaC"/>
</dbReference>
<evidence type="ECO:0000256" key="2">
    <source>
        <dbReference type="SAM" id="SignalP"/>
    </source>
</evidence>
<evidence type="ECO:0000313" key="5">
    <source>
        <dbReference type="Proteomes" id="UP000548978"/>
    </source>
</evidence>
<keyword evidence="2" id="KW-0732">Signal</keyword>
<reference evidence="4 5" key="1">
    <citation type="submission" date="2020-08" db="EMBL/GenBank/DDBJ databases">
        <title>Genomic Encyclopedia of Type Strains, Phase IV (KMG-IV): sequencing the most valuable type-strain genomes for metagenomic binning, comparative biology and taxonomic classification.</title>
        <authorList>
            <person name="Goeker M."/>
        </authorList>
    </citation>
    <scope>NUCLEOTIDE SEQUENCE [LARGE SCALE GENOMIC DNA]</scope>
    <source>
        <strain evidence="4 5">DSM 24448</strain>
    </source>
</reference>
<sequence length="284" mass="30166">MRPSPTQTLRLSLILLAMPLALAACNRDGDEPAPAEVAAETDAPAQETPAASPSNLSFADKTEHATVSLTLPEGIKAEPDLHARTYAEEVRNLRQFEEGALAARTEAEGDEGMPPFEKTVTVTVAGQTDRLFSLRREAFDYSGGAHPNTLTTGIVWDRSLKRLIGAPELFRKGADLTALDQALCTAVNAARRQRVPDARTITLAGRDGWACPRAAETPFVLAPGDQAGKAGGLIFLIGPYQVGPGVEGGYEIAIPQTAFKSMIATAYAGEFAGQPRRTGDVTPR</sequence>
<evidence type="ECO:0000259" key="3">
    <source>
        <dbReference type="Pfam" id="PF13739"/>
    </source>
</evidence>
<feature type="domain" description="Deacetylase PdaC" evidence="3">
    <location>
        <begin position="62"/>
        <end position="149"/>
    </location>
</feature>
<organism evidence="4 5">
    <name type="scientific">Brevundimonas halotolerans</name>
    <dbReference type="NCBI Taxonomy" id="69670"/>
    <lineage>
        <taxon>Bacteria</taxon>
        <taxon>Pseudomonadati</taxon>
        <taxon>Pseudomonadota</taxon>
        <taxon>Alphaproteobacteria</taxon>
        <taxon>Caulobacterales</taxon>
        <taxon>Caulobacteraceae</taxon>
        <taxon>Brevundimonas</taxon>
    </lineage>
</organism>
<dbReference type="Pfam" id="PF13739">
    <property type="entry name" value="PdaC"/>
    <property type="match status" value="1"/>
</dbReference>
<dbReference type="Proteomes" id="UP000548978">
    <property type="component" value="Unassembled WGS sequence"/>
</dbReference>
<dbReference type="Gene3D" id="3.30.565.40">
    <property type="entry name" value="Fervidobacterium nodosum Rt17-B1 like"/>
    <property type="match status" value="1"/>
</dbReference>
<proteinExistence type="predicted"/>
<dbReference type="AlphaFoldDB" id="A0A7W9A3K1"/>
<dbReference type="EMBL" id="JACIJB010000004">
    <property type="protein sequence ID" value="MBB5660557.1"/>
    <property type="molecule type" value="Genomic_DNA"/>
</dbReference>
<dbReference type="PROSITE" id="PS51257">
    <property type="entry name" value="PROKAR_LIPOPROTEIN"/>
    <property type="match status" value="1"/>
</dbReference>
<feature type="signal peptide" evidence="2">
    <location>
        <begin position="1"/>
        <end position="23"/>
    </location>
</feature>
<keyword evidence="5" id="KW-1185">Reference proteome</keyword>
<gene>
    <name evidence="4" type="ORF">FHS65_001303</name>
</gene>
<comment type="caution">
    <text evidence="4">The sequence shown here is derived from an EMBL/GenBank/DDBJ whole genome shotgun (WGS) entry which is preliminary data.</text>
</comment>
<dbReference type="OrthoDB" id="4760806at2"/>
<dbReference type="RefSeq" id="WP_123287887.1">
    <property type="nucleotide sequence ID" value="NZ_JACIJB010000004.1"/>
</dbReference>
<feature type="region of interest" description="Disordered" evidence="1">
    <location>
        <begin position="27"/>
        <end position="59"/>
    </location>
</feature>